<dbReference type="InterPro" id="IPR043502">
    <property type="entry name" value="DNA/RNA_pol_sf"/>
</dbReference>
<evidence type="ECO:0000259" key="1">
    <source>
        <dbReference type="Pfam" id="PF00078"/>
    </source>
</evidence>
<dbReference type="PANTHER" id="PTHR33481:SF1">
    <property type="entry name" value="ENDONUCLEASE_EXONUCLEASE_PHOSPHATASE DOMAIN-CONTAINING PROTEIN-RELATED"/>
    <property type="match status" value="1"/>
</dbReference>
<gene>
    <name evidence="2" type="ORF">APZ42_025959</name>
</gene>
<proteinExistence type="predicted"/>
<keyword evidence="3" id="KW-1185">Reference proteome</keyword>
<sequence>MAWREKENLKNRTILKAKRKTLEDHIKDLNPRSSPTKTWAFAKAWTNGTQTQTLTSSPITNPRTNQTTTLPEEKAEIFAAQYDYQPTDIPDSEPFEGTITRMIASLEPNGLNSKITIEELRLGMNNLKSQAMGQDLIHNTMLKNLTETNKKHILYLFNKLLETSYVPDSWKLATIIPIRKPAKPAHTPDSYRPISLTSCLGKIMEKIINRRLVWMFEKNRMRLRNQSGFRKGRGTMDNIIALEHFIREGFNKIQPQNTYAVFLDIEKAFDTTWIQGLLYKLCNKGVTGEILGWLTNLLRNRKQRRKQTDPLLFLSGTRIPEAKEAKHLGIHFDKGLRWAKQTEETINKTIKLRNLFKILTSLKHGPDIDSLCIIYKALVRSRVDYGIMTFGCSSISRQKKLEVIQNSILRMILGTTSTTPTKEILCELDLTSIEHRRLWLSGRFVIRIDKYPEHPLYQNCYNMRRNPKTWKDNNTPSLKLAIGHTTLANIDFFVQNARLH</sequence>
<dbReference type="AlphaFoldDB" id="A0A164SLN8"/>
<comment type="caution">
    <text evidence="2">The sequence shown here is derived from an EMBL/GenBank/DDBJ whole genome shotgun (WGS) entry which is preliminary data.</text>
</comment>
<dbReference type="Pfam" id="PF00078">
    <property type="entry name" value="RVT_1"/>
    <property type="match status" value="1"/>
</dbReference>
<organism evidence="2 3">
    <name type="scientific">Daphnia magna</name>
    <dbReference type="NCBI Taxonomy" id="35525"/>
    <lineage>
        <taxon>Eukaryota</taxon>
        <taxon>Metazoa</taxon>
        <taxon>Ecdysozoa</taxon>
        <taxon>Arthropoda</taxon>
        <taxon>Crustacea</taxon>
        <taxon>Branchiopoda</taxon>
        <taxon>Diplostraca</taxon>
        <taxon>Cladocera</taxon>
        <taxon>Anomopoda</taxon>
        <taxon>Daphniidae</taxon>
        <taxon>Daphnia</taxon>
    </lineage>
</organism>
<dbReference type="GO" id="GO:0071897">
    <property type="term" value="P:DNA biosynthetic process"/>
    <property type="evidence" value="ECO:0007669"/>
    <property type="project" value="UniProtKB-ARBA"/>
</dbReference>
<dbReference type="CDD" id="cd01650">
    <property type="entry name" value="RT_nLTR_like"/>
    <property type="match status" value="1"/>
</dbReference>
<dbReference type="InterPro" id="IPR000477">
    <property type="entry name" value="RT_dom"/>
</dbReference>
<feature type="domain" description="Reverse transcriptase" evidence="1">
    <location>
        <begin position="180"/>
        <end position="303"/>
    </location>
</feature>
<evidence type="ECO:0000313" key="2">
    <source>
        <dbReference type="EMBL" id="KZS09746.1"/>
    </source>
</evidence>
<dbReference type="PANTHER" id="PTHR33481">
    <property type="entry name" value="REVERSE TRANSCRIPTASE"/>
    <property type="match status" value="1"/>
</dbReference>
<dbReference type="STRING" id="35525.A0A164SLN8"/>
<dbReference type="EMBL" id="LRGB01001994">
    <property type="protein sequence ID" value="KZS09746.1"/>
    <property type="molecule type" value="Genomic_DNA"/>
</dbReference>
<dbReference type="OrthoDB" id="6373033at2759"/>
<protein>
    <submittedName>
        <fullName evidence="2">Pol-like protein</fullName>
    </submittedName>
</protein>
<dbReference type="SUPFAM" id="SSF56672">
    <property type="entry name" value="DNA/RNA polymerases"/>
    <property type="match status" value="1"/>
</dbReference>
<evidence type="ECO:0000313" key="3">
    <source>
        <dbReference type="Proteomes" id="UP000076858"/>
    </source>
</evidence>
<accession>A0A164SLN8</accession>
<dbReference type="Proteomes" id="UP000076858">
    <property type="component" value="Unassembled WGS sequence"/>
</dbReference>
<name>A0A164SLN8_9CRUS</name>
<reference evidence="2 3" key="1">
    <citation type="submission" date="2016-03" db="EMBL/GenBank/DDBJ databases">
        <title>EvidentialGene: Evidence-directed Construction of Genes on Genomes.</title>
        <authorList>
            <person name="Gilbert D.G."/>
            <person name="Choi J.-H."/>
            <person name="Mockaitis K."/>
            <person name="Colbourne J."/>
            <person name="Pfrender M."/>
        </authorList>
    </citation>
    <scope>NUCLEOTIDE SEQUENCE [LARGE SCALE GENOMIC DNA]</scope>
    <source>
        <strain evidence="2 3">Xinb3</strain>
        <tissue evidence="2">Complete organism</tissue>
    </source>
</reference>